<dbReference type="EMBL" id="CAXHTA020000015">
    <property type="protein sequence ID" value="CAL5225811.1"/>
    <property type="molecule type" value="Genomic_DNA"/>
</dbReference>
<reference evidence="2 3" key="1">
    <citation type="submission" date="2024-06" db="EMBL/GenBank/DDBJ databases">
        <authorList>
            <person name="Kraege A."/>
            <person name="Thomma B."/>
        </authorList>
    </citation>
    <scope>NUCLEOTIDE SEQUENCE [LARGE SCALE GENOMIC DNA]</scope>
</reference>
<feature type="compositionally biased region" description="Low complexity" evidence="1">
    <location>
        <begin position="1"/>
        <end position="11"/>
    </location>
</feature>
<feature type="compositionally biased region" description="Basic and acidic residues" evidence="1">
    <location>
        <begin position="12"/>
        <end position="24"/>
    </location>
</feature>
<protein>
    <submittedName>
        <fullName evidence="2">G8589 protein</fullName>
    </submittedName>
</protein>
<keyword evidence="3" id="KW-1185">Reference proteome</keyword>
<feature type="compositionally biased region" description="Basic and acidic residues" evidence="1">
    <location>
        <begin position="58"/>
        <end position="70"/>
    </location>
</feature>
<feature type="region of interest" description="Disordered" evidence="1">
    <location>
        <begin position="1"/>
        <end position="128"/>
    </location>
</feature>
<name>A0ABP1G0Q8_9CHLO</name>
<evidence type="ECO:0000313" key="3">
    <source>
        <dbReference type="Proteomes" id="UP001497392"/>
    </source>
</evidence>
<feature type="compositionally biased region" description="Basic and acidic residues" evidence="1">
    <location>
        <begin position="92"/>
        <end position="110"/>
    </location>
</feature>
<dbReference type="Proteomes" id="UP001497392">
    <property type="component" value="Unassembled WGS sequence"/>
</dbReference>
<comment type="caution">
    <text evidence="2">The sequence shown here is derived from an EMBL/GenBank/DDBJ whole genome shotgun (WGS) entry which is preliminary data.</text>
</comment>
<organism evidence="2 3">
    <name type="scientific">Coccomyxa viridis</name>
    <dbReference type="NCBI Taxonomy" id="1274662"/>
    <lineage>
        <taxon>Eukaryota</taxon>
        <taxon>Viridiplantae</taxon>
        <taxon>Chlorophyta</taxon>
        <taxon>core chlorophytes</taxon>
        <taxon>Trebouxiophyceae</taxon>
        <taxon>Trebouxiophyceae incertae sedis</taxon>
        <taxon>Coccomyxaceae</taxon>
        <taxon>Coccomyxa</taxon>
    </lineage>
</organism>
<sequence>MTWLEQQPSSEQESKSELTEEASERSSSCGSIESPYARSRVLQMARSDDSDGTSSARHWREDERRLASTERRRRSLHGQKSRFCPSSLERPSTCREESLQERQRESRWEIPSDSSLFSIQGPIRAKED</sequence>
<evidence type="ECO:0000256" key="1">
    <source>
        <dbReference type="SAM" id="MobiDB-lite"/>
    </source>
</evidence>
<feature type="compositionally biased region" description="Basic residues" evidence="1">
    <location>
        <begin position="71"/>
        <end position="80"/>
    </location>
</feature>
<proteinExistence type="predicted"/>
<accession>A0ABP1G0Q8</accession>
<evidence type="ECO:0000313" key="2">
    <source>
        <dbReference type="EMBL" id="CAL5225811.1"/>
    </source>
</evidence>
<feature type="compositionally biased region" description="Low complexity" evidence="1">
    <location>
        <begin position="25"/>
        <end position="34"/>
    </location>
</feature>
<gene>
    <name evidence="2" type="primary">g8589</name>
    <name evidence="2" type="ORF">VP750_LOCUS7717</name>
</gene>